<dbReference type="InterPro" id="IPR025558">
    <property type="entry name" value="DUF4283"/>
</dbReference>
<reference evidence="2 3" key="1">
    <citation type="journal article" date="2012" name="Nat. Biotechnol.">
        <title>Draft genome sequence of pigeonpea (Cajanus cajan), an orphan legume crop of resource-poor farmers.</title>
        <authorList>
            <person name="Varshney R.K."/>
            <person name="Chen W."/>
            <person name="Li Y."/>
            <person name="Bharti A.K."/>
            <person name="Saxena R.K."/>
            <person name="Schlueter J.A."/>
            <person name="Donoghue M.T."/>
            <person name="Azam S."/>
            <person name="Fan G."/>
            <person name="Whaley A.M."/>
            <person name="Farmer A.D."/>
            <person name="Sheridan J."/>
            <person name="Iwata A."/>
            <person name="Tuteja R."/>
            <person name="Penmetsa R.V."/>
            <person name="Wu W."/>
            <person name="Upadhyaya H.D."/>
            <person name="Yang S.P."/>
            <person name="Shah T."/>
            <person name="Saxena K.B."/>
            <person name="Michael T."/>
            <person name="McCombie W.R."/>
            <person name="Yang B."/>
            <person name="Zhang G."/>
            <person name="Yang H."/>
            <person name="Wang J."/>
            <person name="Spillane C."/>
            <person name="Cook D.R."/>
            <person name="May G.D."/>
            <person name="Xu X."/>
            <person name="Jackson S.A."/>
        </authorList>
    </citation>
    <scope>NUCLEOTIDE SEQUENCE [LARGE SCALE GENOMIC DNA]</scope>
    <source>
        <strain evidence="3">cv. Asha</strain>
    </source>
</reference>
<protein>
    <recommendedName>
        <fullName evidence="1">DUF4283 domain-containing protein</fullName>
    </recommendedName>
</protein>
<dbReference type="InterPro" id="IPR040256">
    <property type="entry name" value="At4g02000-like"/>
</dbReference>
<gene>
    <name evidence="2" type="ORF">KK1_023682</name>
</gene>
<keyword evidence="3" id="KW-1185">Reference proteome</keyword>
<feature type="domain" description="DUF4283" evidence="1">
    <location>
        <begin position="5"/>
        <end position="59"/>
    </location>
</feature>
<dbReference type="Pfam" id="PF14111">
    <property type="entry name" value="DUF4283"/>
    <property type="match status" value="1"/>
</dbReference>
<evidence type="ECO:0000259" key="1">
    <source>
        <dbReference type="Pfam" id="PF14111"/>
    </source>
</evidence>
<accession>A0A151T2N9</accession>
<dbReference type="PANTHER" id="PTHR31286:SF171">
    <property type="entry name" value="CCHC-TYPE DOMAIN-CONTAINING PROTEIN"/>
    <property type="match status" value="1"/>
</dbReference>
<dbReference type="PANTHER" id="PTHR31286">
    <property type="entry name" value="GLYCINE-RICH CELL WALL STRUCTURAL PROTEIN 1.8-LIKE"/>
    <property type="match status" value="1"/>
</dbReference>
<organism evidence="2 3">
    <name type="scientific">Cajanus cajan</name>
    <name type="common">Pigeon pea</name>
    <name type="synonym">Cajanus indicus</name>
    <dbReference type="NCBI Taxonomy" id="3821"/>
    <lineage>
        <taxon>Eukaryota</taxon>
        <taxon>Viridiplantae</taxon>
        <taxon>Streptophyta</taxon>
        <taxon>Embryophyta</taxon>
        <taxon>Tracheophyta</taxon>
        <taxon>Spermatophyta</taxon>
        <taxon>Magnoliopsida</taxon>
        <taxon>eudicotyledons</taxon>
        <taxon>Gunneridae</taxon>
        <taxon>Pentapetalae</taxon>
        <taxon>rosids</taxon>
        <taxon>fabids</taxon>
        <taxon>Fabales</taxon>
        <taxon>Fabaceae</taxon>
        <taxon>Papilionoideae</taxon>
        <taxon>50 kb inversion clade</taxon>
        <taxon>NPAAA clade</taxon>
        <taxon>indigoferoid/millettioid clade</taxon>
        <taxon>Phaseoleae</taxon>
        <taxon>Cajanus</taxon>
    </lineage>
</organism>
<dbReference type="Gramene" id="C.cajan_23004.t">
    <property type="protein sequence ID" value="C.cajan_23004.t.cds1"/>
    <property type="gene ID" value="C.cajan_23004"/>
</dbReference>
<dbReference type="OMA" id="MCRSELE"/>
<evidence type="ECO:0000313" key="2">
    <source>
        <dbReference type="EMBL" id="KYP61251.1"/>
    </source>
</evidence>
<proteinExistence type="predicted"/>
<evidence type="ECO:0000313" key="3">
    <source>
        <dbReference type="Proteomes" id="UP000075243"/>
    </source>
</evidence>
<name>A0A151T2N9_CAJCA</name>
<dbReference type="EMBL" id="CM003611">
    <property type="protein sequence ID" value="KYP61251.1"/>
    <property type="molecule type" value="Genomic_DNA"/>
</dbReference>
<dbReference type="AlphaFoldDB" id="A0A151T2N9"/>
<sequence>SKVWTIWRLSTSFDMLAIGNSFYMVKFDMEVDRDKVVEGGPWMTFYHYLIVQTWSPEVTAATTETDKTLVWVRLPGLNLVYYYDESFLLAMVAAIGKAIKVDSTTLDVRRGKFPRVYVQIDLNKPVVGKFSLKCHWYRV</sequence>
<feature type="non-terminal residue" evidence="2">
    <location>
        <position position="1"/>
    </location>
</feature>
<dbReference type="Proteomes" id="UP000075243">
    <property type="component" value="Chromosome 9"/>
</dbReference>